<dbReference type="RefSeq" id="XP_013404105.1">
    <property type="nucleotide sequence ID" value="XM_013548651.1"/>
</dbReference>
<dbReference type="OrthoDB" id="10027693at2759"/>
<evidence type="ECO:0000313" key="5">
    <source>
        <dbReference type="RefSeq" id="XP_013404098.1"/>
    </source>
</evidence>
<keyword evidence="2" id="KW-1133">Transmembrane helix</keyword>
<evidence type="ECO:0000256" key="1">
    <source>
        <dbReference type="SAM" id="MobiDB-lite"/>
    </source>
</evidence>
<reference evidence="4 5" key="1">
    <citation type="submission" date="2025-04" db="UniProtKB">
        <authorList>
            <consortium name="RefSeq"/>
        </authorList>
    </citation>
    <scope>IDENTIFICATION</scope>
    <source>
        <tissue evidence="4 5">Gonads</tissue>
    </source>
</reference>
<evidence type="ECO:0000313" key="3">
    <source>
        <dbReference type="Proteomes" id="UP000085678"/>
    </source>
</evidence>
<gene>
    <name evidence="4 5 6 7" type="primary">LOC106169229</name>
</gene>
<dbReference type="RefSeq" id="XP_013404114.1">
    <property type="nucleotide sequence ID" value="XM_013548660.1"/>
</dbReference>
<proteinExistence type="predicted"/>
<dbReference type="GO" id="GO:0042383">
    <property type="term" value="C:sarcolemma"/>
    <property type="evidence" value="ECO:0007669"/>
    <property type="project" value="TreeGrafter"/>
</dbReference>
<organism evidence="3 4">
    <name type="scientific">Lingula anatina</name>
    <name type="common">Brachiopod</name>
    <name type="synonym">Lingula unguis</name>
    <dbReference type="NCBI Taxonomy" id="7574"/>
    <lineage>
        <taxon>Eukaryota</taxon>
        <taxon>Metazoa</taxon>
        <taxon>Spiralia</taxon>
        <taxon>Lophotrochozoa</taxon>
        <taxon>Brachiopoda</taxon>
        <taxon>Linguliformea</taxon>
        <taxon>Lingulata</taxon>
        <taxon>Lingulida</taxon>
        <taxon>Linguloidea</taxon>
        <taxon>Lingulidae</taxon>
        <taxon>Lingula</taxon>
    </lineage>
</organism>
<feature type="transmembrane region" description="Helical" evidence="2">
    <location>
        <begin position="148"/>
        <end position="169"/>
    </location>
</feature>
<name>A0A1S3J0X6_LINAN</name>
<keyword evidence="3" id="KW-1185">Reference proteome</keyword>
<feature type="region of interest" description="Disordered" evidence="1">
    <location>
        <begin position="75"/>
        <end position="120"/>
    </location>
</feature>
<dbReference type="STRING" id="7574.A0A1S3J0X6"/>
<dbReference type="GO" id="GO:0016010">
    <property type="term" value="C:dystrophin-associated glycoprotein complex"/>
    <property type="evidence" value="ECO:0007669"/>
    <property type="project" value="InterPro"/>
</dbReference>
<dbReference type="PANTHER" id="PTHR15260:SF1">
    <property type="entry name" value="SARCOSPAN"/>
    <property type="match status" value="1"/>
</dbReference>
<feature type="transmembrane region" description="Helical" evidence="2">
    <location>
        <begin position="287"/>
        <end position="309"/>
    </location>
</feature>
<dbReference type="InterPro" id="IPR030429">
    <property type="entry name" value="Sarcospan"/>
</dbReference>
<sequence>MALGHERYKLKDTIINMDGHKTMLDNAGRPRAHSAPAVATLSIVQPKKKKKCGQAQPSYLMELKPMLNGHTVHADTENNISTHDPTCRHHPRNQRSHHHHGNHHHHSNHHGRRMSMGQQVQRHFQHVTRESCEMHCCRIHILLTTMQLCLGSTIIGLGAFMGVAIPSLHTRETPYWAGIPLFLAGVFGAIFFCVAENRYYYSGSCKLFVIKAVVFTLSAISVFVCIVASIFPGIHGRRIAQYTGDCVRTNEICYCHLGDDNGMVRVYAYPHLLDCRPETFTSIKDNLILQCALNAIGCGVSIWLVVLLWQSRYQNYPSGLRFYSYSANSHHPWMETTNRPAYSTPVDTPSFDRKLSQKRLLARQQKDEEEEEQKRKCIANGQHPSDTYKSDQADQQTALLAKNERSADDEVVIH</sequence>
<evidence type="ECO:0000313" key="4">
    <source>
        <dbReference type="RefSeq" id="XP_013404090.1"/>
    </source>
</evidence>
<evidence type="ECO:0000313" key="6">
    <source>
        <dbReference type="RefSeq" id="XP_013404105.1"/>
    </source>
</evidence>
<accession>A0A1S3J0X6</accession>
<feature type="transmembrane region" description="Helical" evidence="2">
    <location>
        <begin position="207"/>
        <end position="231"/>
    </location>
</feature>
<feature type="compositionally biased region" description="Basic residues" evidence="1">
    <location>
        <begin position="88"/>
        <end position="113"/>
    </location>
</feature>
<protein>
    <submittedName>
        <fullName evidence="4 5">Uncharacterized protein LOC106169229 isoform X1</fullName>
    </submittedName>
</protein>
<evidence type="ECO:0000313" key="7">
    <source>
        <dbReference type="RefSeq" id="XP_013404114.1"/>
    </source>
</evidence>
<dbReference type="PANTHER" id="PTHR15260">
    <property type="entry name" value="SARCOSPAN"/>
    <property type="match status" value="1"/>
</dbReference>
<dbReference type="KEGG" id="lak:106169229"/>
<dbReference type="RefSeq" id="XP_013404090.1">
    <property type="nucleotide sequence ID" value="XM_013548636.1"/>
</dbReference>
<dbReference type="RefSeq" id="XP_013404098.1">
    <property type="nucleotide sequence ID" value="XM_013548644.1"/>
</dbReference>
<keyword evidence="2" id="KW-0812">Transmembrane</keyword>
<dbReference type="AlphaFoldDB" id="A0A1S3J0X6"/>
<keyword evidence="2" id="KW-0472">Membrane</keyword>
<dbReference type="Proteomes" id="UP000085678">
    <property type="component" value="Unplaced"/>
</dbReference>
<feature type="region of interest" description="Disordered" evidence="1">
    <location>
        <begin position="362"/>
        <end position="396"/>
    </location>
</feature>
<feature type="transmembrane region" description="Helical" evidence="2">
    <location>
        <begin position="175"/>
        <end position="195"/>
    </location>
</feature>
<evidence type="ECO:0000256" key="2">
    <source>
        <dbReference type="SAM" id="Phobius"/>
    </source>
</evidence>
<dbReference type="GeneID" id="106169229"/>